<feature type="chain" id="PRO_5041192895" evidence="3">
    <location>
        <begin position="20"/>
        <end position="144"/>
    </location>
</feature>
<dbReference type="PANTHER" id="PTHR33562">
    <property type="entry name" value="ATILLA, ISOFORM B-RELATED-RELATED"/>
    <property type="match status" value="1"/>
</dbReference>
<feature type="signal peptide" evidence="3">
    <location>
        <begin position="1"/>
        <end position="19"/>
    </location>
</feature>
<dbReference type="WBParaSite" id="PgR069_g005_t02">
    <property type="protein sequence ID" value="PgR069_g005_t02"/>
    <property type="gene ID" value="PgR069_g005"/>
</dbReference>
<evidence type="ECO:0000313" key="6">
    <source>
        <dbReference type="WBParaSite" id="PgR069_g005_t03"/>
    </source>
</evidence>
<proteinExistence type="predicted"/>
<dbReference type="GO" id="GO:0030431">
    <property type="term" value="P:sleep"/>
    <property type="evidence" value="ECO:0007669"/>
    <property type="project" value="InterPro"/>
</dbReference>
<evidence type="ECO:0000256" key="1">
    <source>
        <dbReference type="ARBA" id="ARBA00022729"/>
    </source>
</evidence>
<dbReference type="Proteomes" id="UP000887569">
    <property type="component" value="Unplaced"/>
</dbReference>
<protein>
    <submittedName>
        <fullName evidence="5 6">Protein sleepless</fullName>
    </submittedName>
</protein>
<evidence type="ECO:0000313" key="4">
    <source>
        <dbReference type="Proteomes" id="UP000887569"/>
    </source>
</evidence>
<dbReference type="AlphaFoldDB" id="A0A915BXX1"/>
<dbReference type="InterPro" id="IPR050975">
    <property type="entry name" value="Sleep_regulator"/>
</dbReference>
<dbReference type="GO" id="GO:0032222">
    <property type="term" value="P:regulation of synaptic transmission, cholinergic"/>
    <property type="evidence" value="ECO:0007669"/>
    <property type="project" value="InterPro"/>
</dbReference>
<sequence length="144" mass="15811">MLGMAVSFVTLFSLAVVLADPPMKCYQCNSAGEADCESSDIEQLKKYVKPCGELKDGTYKNREPIACRKIVQDVEASPTRIIRECAYTGDKNMDGVRKQGNKAVKLTYYQCENTDNDSPCNGVTPAMSSTFVAIVCGLTMFVRL</sequence>
<organism evidence="4 6">
    <name type="scientific">Parascaris univalens</name>
    <name type="common">Nematode worm</name>
    <dbReference type="NCBI Taxonomy" id="6257"/>
    <lineage>
        <taxon>Eukaryota</taxon>
        <taxon>Metazoa</taxon>
        <taxon>Ecdysozoa</taxon>
        <taxon>Nematoda</taxon>
        <taxon>Chromadorea</taxon>
        <taxon>Rhabditida</taxon>
        <taxon>Spirurina</taxon>
        <taxon>Ascaridomorpha</taxon>
        <taxon>Ascaridoidea</taxon>
        <taxon>Ascarididae</taxon>
        <taxon>Parascaris</taxon>
    </lineage>
</organism>
<evidence type="ECO:0000256" key="2">
    <source>
        <dbReference type="ARBA" id="ARBA00023180"/>
    </source>
</evidence>
<dbReference type="WBParaSite" id="PgR069_g005_t03">
    <property type="protein sequence ID" value="PgR069_g005_t03"/>
    <property type="gene ID" value="PgR069_g005"/>
</dbReference>
<keyword evidence="4" id="KW-1185">Reference proteome</keyword>
<dbReference type="PANTHER" id="PTHR33562:SF2">
    <property type="entry name" value="PROTEIN QUIVER"/>
    <property type="match status" value="1"/>
</dbReference>
<dbReference type="Pfam" id="PF17064">
    <property type="entry name" value="QVR"/>
    <property type="match status" value="1"/>
</dbReference>
<evidence type="ECO:0000256" key="3">
    <source>
        <dbReference type="SAM" id="SignalP"/>
    </source>
</evidence>
<accession>A0A915BXX1</accession>
<keyword evidence="1 3" id="KW-0732">Signal</keyword>
<evidence type="ECO:0000313" key="5">
    <source>
        <dbReference type="WBParaSite" id="PgR069_g005_t02"/>
    </source>
</evidence>
<keyword evidence="2" id="KW-0325">Glycoprotein</keyword>
<name>A0A915BXX1_PARUN</name>
<reference evidence="5 6" key="1">
    <citation type="submission" date="2022-11" db="UniProtKB">
        <authorList>
            <consortium name="WormBaseParasite"/>
        </authorList>
    </citation>
    <scope>IDENTIFICATION</scope>
</reference>
<dbReference type="InterPro" id="IPR031424">
    <property type="entry name" value="QVR-like"/>
</dbReference>